<feature type="transmembrane region" description="Helical" evidence="1">
    <location>
        <begin position="58"/>
        <end position="79"/>
    </location>
</feature>
<accession>A0A8J8CBA0</accession>
<evidence type="ECO:0000256" key="1">
    <source>
        <dbReference type="SAM" id="Phobius"/>
    </source>
</evidence>
<reference evidence="3" key="1">
    <citation type="submission" date="2021-06" db="EMBL/GenBank/DDBJ databases">
        <title>Halomicroarcula sp. F24A a new haloarchaeum isolated from saline soil.</title>
        <authorList>
            <person name="Duran-Viseras A."/>
            <person name="Sanchez-Porro C."/>
            <person name="Ventosa A."/>
        </authorList>
    </citation>
    <scope>NUCLEOTIDE SEQUENCE</scope>
    <source>
        <strain evidence="3">F24A</strain>
    </source>
</reference>
<keyword evidence="1" id="KW-0472">Membrane</keyword>
<protein>
    <submittedName>
        <fullName evidence="3">SHOCT domain-containing protein</fullName>
    </submittedName>
</protein>
<dbReference type="Proteomes" id="UP000783863">
    <property type="component" value="Unassembled WGS sequence"/>
</dbReference>
<keyword evidence="1" id="KW-1133">Transmembrane helix</keyword>
<sequence>MNDSSGAALGRIVRLALVALVVVLAATGPAAAHSGDDGRHHHDGWMGTHGGMGWGMGWGVWLLWPALLLLGGVAAYALYRSADGASNGGGSDDAMSALRERYARGDIDDEEFERRRQTLQRGEP</sequence>
<gene>
    <name evidence="3" type="ORF">EGD98_10405</name>
</gene>
<evidence type="ECO:0000259" key="2">
    <source>
        <dbReference type="Pfam" id="PF09851"/>
    </source>
</evidence>
<evidence type="ECO:0000313" key="4">
    <source>
        <dbReference type="Proteomes" id="UP000783863"/>
    </source>
</evidence>
<comment type="caution">
    <text evidence="3">The sequence shown here is derived from an EMBL/GenBank/DDBJ whole genome shotgun (WGS) entry which is preliminary data.</text>
</comment>
<keyword evidence="4" id="KW-1185">Reference proteome</keyword>
<dbReference type="AlphaFoldDB" id="A0A8J8CBA0"/>
<name>A0A8J8CBA0_9EURY</name>
<dbReference type="Pfam" id="PF09851">
    <property type="entry name" value="SHOCT"/>
    <property type="match status" value="1"/>
</dbReference>
<dbReference type="InterPro" id="IPR018649">
    <property type="entry name" value="SHOCT"/>
</dbReference>
<dbReference type="RefSeq" id="WP_220588311.1">
    <property type="nucleotide sequence ID" value="NZ_RKLQ01000002.1"/>
</dbReference>
<evidence type="ECO:0000313" key="3">
    <source>
        <dbReference type="EMBL" id="MBX0304078.1"/>
    </source>
</evidence>
<organism evidence="3 4">
    <name type="scientific">Haloarcula salinisoli</name>
    <dbReference type="NCBI Taxonomy" id="2487746"/>
    <lineage>
        <taxon>Archaea</taxon>
        <taxon>Methanobacteriati</taxon>
        <taxon>Methanobacteriota</taxon>
        <taxon>Stenosarchaea group</taxon>
        <taxon>Halobacteria</taxon>
        <taxon>Halobacteriales</taxon>
        <taxon>Haloarculaceae</taxon>
        <taxon>Haloarcula</taxon>
    </lineage>
</organism>
<feature type="domain" description="SHOCT" evidence="2">
    <location>
        <begin position="93"/>
        <end position="119"/>
    </location>
</feature>
<dbReference type="EMBL" id="RKLQ01000002">
    <property type="protein sequence ID" value="MBX0304078.1"/>
    <property type="molecule type" value="Genomic_DNA"/>
</dbReference>
<keyword evidence="1" id="KW-0812">Transmembrane</keyword>
<proteinExistence type="predicted"/>